<gene>
    <name evidence="2" type="ORF">SAMN04488503_1437</name>
</gene>
<organism evidence="2 3">
    <name type="scientific">Humidesulfovibrio mexicanus</name>
    <dbReference type="NCBI Taxonomy" id="147047"/>
    <lineage>
        <taxon>Bacteria</taxon>
        <taxon>Pseudomonadati</taxon>
        <taxon>Thermodesulfobacteriota</taxon>
        <taxon>Desulfovibrionia</taxon>
        <taxon>Desulfovibrionales</taxon>
        <taxon>Desulfovibrionaceae</taxon>
        <taxon>Humidesulfovibrio</taxon>
    </lineage>
</organism>
<dbReference type="PROSITE" id="PS51354">
    <property type="entry name" value="GLUTAREDOXIN_2"/>
    <property type="match status" value="1"/>
</dbReference>
<dbReference type="Pfam" id="PF00462">
    <property type="entry name" value="Glutaredoxin"/>
    <property type="match status" value="1"/>
</dbReference>
<dbReference type="OrthoDB" id="9795531at2"/>
<dbReference type="SUPFAM" id="SSF52833">
    <property type="entry name" value="Thioredoxin-like"/>
    <property type="match status" value="1"/>
</dbReference>
<dbReference type="GO" id="GO:0045454">
    <property type="term" value="P:cell redox homeostasis"/>
    <property type="evidence" value="ECO:0007669"/>
    <property type="project" value="TreeGrafter"/>
</dbReference>
<evidence type="ECO:0000313" key="3">
    <source>
        <dbReference type="Proteomes" id="UP000198324"/>
    </source>
</evidence>
<dbReference type="InterPro" id="IPR036249">
    <property type="entry name" value="Thioredoxin-like_sf"/>
</dbReference>
<proteinExistence type="predicted"/>
<dbReference type="Gene3D" id="3.40.30.10">
    <property type="entry name" value="Glutaredoxin"/>
    <property type="match status" value="1"/>
</dbReference>
<dbReference type="GO" id="GO:0009055">
    <property type="term" value="F:electron transfer activity"/>
    <property type="evidence" value="ECO:0007669"/>
    <property type="project" value="TreeGrafter"/>
</dbReference>
<protein>
    <submittedName>
        <fullName evidence="2">Glutaredoxin</fullName>
    </submittedName>
</protein>
<sequence>MAPQVKVYALSTCIHCKKAKEYLDQCGVKYDCVHVDLLTGQERKDMVEEVKKVNPSVSFPTIIINGQTIVGFSQDKIDEALKG</sequence>
<dbReference type="PANTHER" id="PTHR34386">
    <property type="entry name" value="GLUTAREDOXIN"/>
    <property type="match status" value="1"/>
</dbReference>
<dbReference type="Proteomes" id="UP000198324">
    <property type="component" value="Unassembled WGS sequence"/>
</dbReference>
<dbReference type="InterPro" id="IPR051548">
    <property type="entry name" value="Grx-like_ET"/>
</dbReference>
<dbReference type="AlphaFoldDB" id="A0A238ZDK9"/>
<dbReference type="EMBL" id="FZOC01000002">
    <property type="protein sequence ID" value="SNR81172.1"/>
    <property type="molecule type" value="Genomic_DNA"/>
</dbReference>
<reference evidence="2 3" key="1">
    <citation type="submission" date="2017-06" db="EMBL/GenBank/DDBJ databases">
        <authorList>
            <person name="Kim H.J."/>
            <person name="Triplett B.A."/>
        </authorList>
    </citation>
    <scope>NUCLEOTIDE SEQUENCE [LARGE SCALE GENOMIC DNA]</scope>
    <source>
        <strain evidence="2 3">DSM 13116</strain>
    </source>
</reference>
<accession>A0A238ZDK9</accession>
<evidence type="ECO:0000313" key="2">
    <source>
        <dbReference type="EMBL" id="SNR81172.1"/>
    </source>
</evidence>
<dbReference type="CDD" id="cd02976">
    <property type="entry name" value="NrdH"/>
    <property type="match status" value="1"/>
</dbReference>
<dbReference type="RefSeq" id="WP_089273159.1">
    <property type="nucleotide sequence ID" value="NZ_FZOC01000002.1"/>
</dbReference>
<evidence type="ECO:0000259" key="1">
    <source>
        <dbReference type="Pfam" id="PF00462"/>
    </source>
</evidence>
<dbReference type="InterPro" id="IPR002109">
    <property type="entry name" value="Glutaredoxin"/>
</dbReference>
<feature type="domain" description="Glutaredoxin" evidence="1">
    <location>
        <begin position="5"/>
        <end position="69"/>
    </location>
</feature>
<name>A0A238ZDK9_9BACT</name>
<dbReference type="PANTHER" id="PTHR34386:SF1">
    <property type="entry name" value="GLUTAREDOXIN-LIKE PROTEIN NRDH"/>
    <property type="match status" value="1"/>
</dbReference>
<keyword evidence="3" id="KW-1185">Reference proteome</keyword>